<sequence length="196" mass="21744">MTLAILPFGLQRLHQLAWQPGAWMHDSWWSKLDLARWHDIYRRHPACRSSIDALIIARRGFPACALPAKLEPQQQMLLELEPRWLALTIALGVIALGCPDHLMLKPYRQALAAQLGEHACDQLLALQHNGHGGPCIDSATPLVEAALNAGACWWARDMHHCIVAQLLTTRLPPASAPAQPVPGNAAHWLLKIARFL</sequence>
<reference evidence="1 2" key="1">
    <citation type="journal article" date="2018" name="Microbes Environ.">
        <title>Comparative Genomic Insights into Endofungal Lifestyles of Two Bacterial Endosymbionts, Mycoavidus cysteinexigens and Burkholderia rhizoxinica.</title>
        <authorList>
            <person name="Sharmin D."/>
            <person name="Guo Y."/>
            <person name="Nishizawa T."/>
            <person name="Ohshima S."/>
            <person name="Sato Y."/>
            <person name="Takashima Y."/>
            <person name="Narisawa K."/>
            <person name="Ohta H."/>
        </authorList>
    </citation>
    <scope>NUCLEOTIDE SEQUENCE [LARGE SCALE GENOMIC DNA]</scope>
    <source>
        <strain evidence="1 2">B1-EB</strain>
    </source>
</reference>
<accession>A0A2Z6ETJ0</accession>
<dbReference type="Pfam" id="PF13327">
    <property type="entry name" value="T3SS_LEE_assoc"/>
    <property type="match status" value="1"/>
</dbReference>
<dbReference type="RefSeq" id="WP_045363078.1">
    <property type="nucleotide sequence ID" value="NZ_AP018150.1"/>
</dbReference>
<dbReference type="InterPro" id="IPR025292">
    <property type="entry name" value="T3SS_LEE_assoc"/>
</dbReference>
<keyword evidence="2" id="KW-1185">Reference proteome</keyword>
<name>A0A2Z6ETJ0_9BURK</name>
<protein>
    <submittedName>
        <fullName evidence="1">Uncharacterized protein</fullName>
    </submittedName>
</protein>
<evidence type="ECO:0000313" key="1">
    <source>
        <dbReference type="EMBL" id="BBE08744.1"/>
    </source>
</evidence>
<dbReference type="Proteomes" id="UP000282597">
    <property type="component" value="Chromosome"/>
</dbReference>
<proteinExistence type="predicted"/>
<gene>
    <name evidence="1" type="ORF">MCB1EB_0583</name>
</gene>
<dbReference type="KEGG" id="mcys:MCB1EB_0583"/>
<organism evidence="1 2">
    <name type="scientific">Mycoavidus cysteinexigens</name>
    <dbReference type="NCBI Taxonomy" id="1553431"/>
    <lineage>
        <taxon>Bacteria</taxon>
        <taxon>Pseudomonadati</taxon>
        <taxon>Pseudomonadota</taxon>
        <taxon>Betaproteobacteria</taxon>
        <taxon>Burkholderiales</taxon>
        <taxon>Burkholderiaceae</taxon>
        <taxon>Mycoavidus</taxon>
    </lineage>
</organism>
<dbReference type="AlphaFoldDB" id="A0A2Z6ETJ0"/>
<evidence type="ECO:0000313" key="2">
    <source>
        <dbReference type="Proteomes" id="UP000282597"/>
    </source>
</evidence>
<dbReference type="EMBL" id="AP018150">
    <property type="protein sequence ID" value="BBE08744.1"/>
    <property type="molecule type" value="Genomic_DNA"/>
</dbReference>